<organism evidence="3 4">
    <name type="scientific">Ditylenchus dipsaci</name>
    <dbReference type="NCBI Taxonomy" id="166011"/>
    <lineage>
        <taxon>Eukaryota</taxon>
        <taxon>Metazoa</taxon>
        <taxon>Ecdysozoa</taxon>
        <taxon>Nematoda</taxon>
        <taxon>Chromadorea</taxon>
        <taxon>Rhabditida</taxon>
        <taxon>Tylenchina</taxon>
        <taxon>Tylenchomorpha</taxon>
        <taxon>Sphaerularioidea</taxon>
        <taxon>Anguinidae</taxon>
        <taxon>Anguininae</taxon>
        <taxon>Ditylenchus</taxon>
    </lineage>
</organism>
<feature type="signal peptide" evidence="2">
    <location>
        <begin position="1"/>
        <end position="16"/>
    </location>
</feature>
<dbReference type="WBParaSite" id="jg2157">
    <property type="protein sequence ID" value="jg2157"/>
    <property type="gene ID" value="jg2157"/>
</dbReference>
<name>A0A915DNV8_9BILA</name>
<evidence type="ECO:0000256" key="1">
    <source>
        <dbReference type="SAM" id="Phobius"/>
    </source>
</evidence>
<reference evidence="4" key="1">
    <citation type="submission" date="2022-11" db="UniProtKB">
        <authorList>
            <consortium name="WormBaseParasite"/>
        </authorList>
    </citation>
    <scope>IDENTIFICATION</scope>
</reference>
<keyword evidence="1" id="KW-0472">Membrane</keyword>
<keyword evidence="1" id="KW-1133">Transmembrane helix</keyword>
<proteinExistence type="predicted"/>
<keyword evidence="1" id="KW-0812">Transmembrane</keyword>
<feature type="transmembrane region" description="Helical" evidence="1">
    <location>
        <begin position="70"/>
        <end position="98"/>
    </location>
</feature>
<protein>
    <submittedName>
        <fullName evidence="4">Uncharacterized protein</fullName>
    </submittedName>
</protein>
<evidence type="ECO:0000313" key="4">
    <source>
        <dbReference type="WBParaSite" id="jg2157"/>
    </source>
</evidence>
<feature type="transmembrane region" description="Helical" evidence="1">
    <location>
        <begin position="36"/>
        <end position="58"/>
    </location>
</feature>
<dbReference type="AlphaFoldDB" id="A0A915DNV8"/>
<feature type="chain" id="PRO_5037159152" evidence="2">
    <location>
        <begin position="17"/>
        <end position="102"/>
    </location>
</feature>
<evidence type="ECO:0000256" key="2">
    <source>
        <dbReference type="SAM" id="SignalP"/>
    </source>
</evidence>
<keyword evidence="2" id="KW-0732">Signal</keyword>
<dbReference type="Proteomes" id="UP000887574">
    <property type="component" value="Unplaced"/>
</dbReference>
<keyword evidence="3" id="KW-1185">Reference proteome</keyword>
<sequence>MLLFFYTLELLRLCLPFADSCSHLWYTPLLFYLRSAGVVAANGVSSSFIVLCVERIVCISHIRLYENSNVLYWLHLVFSFYGYPSPSYSYYCILLVWIGPKR</sequence>
<accession>A0A915DNV8</accession>
<evidence type="ECO:0000313" key="3">
    <source>
        <dbReference type="Proteomes" id="UP000887574"/>
    </source>
</evidence>